<proteinExistence type="predicted"/>
<dbReference type="KEGG" id="bka:AH68_04145"/>
<sequence>MGVRIYPKRVDARFLSLRARQGRFKARETQIELNGLFDGLRMAFSQVVWGVKNPAVLIKMGVIRGNAAAFTTQICRKRVHM</sequence>
<evidence type="ECO:0000313" key="2">
    <source>
        <dbReference type="Proteomes" id="UP000030625"/>
    </source>
</evidence>
<dbReference type="EMBL" id="CP007456">
    <property type="protein sequence ID" value="AIZ15403.1"/>
    <property type="molecule type" value="Genomic_DNA"/>
</dbReference>
<dbReference type="HOGENOM" id="CLU_2566971_0_0_11"/>
<organism evidence="1 2">
    <name type="scientific">Bifidobacterium catenulatum PV20-2</name>
    <dbReference type="NCBI Taxonomy" id="1447716"/>
    <lineage>
        <taxon>Bacteria</taxon>
        <taxon>Bacillati</taxon>
        <taxon>Actinomycetota</taxon>
        <taxon>Actinomycetes</taxon>
        <taxon>Bifidobacteriales</taxon>
        <taxon>Bifidobacteriaceae</taxon>
        <taxon>Bifidobacterium</taxon>
    </lineage>
</organism>
<gene>
    <name evidence="1" type="ORF">AH68_04145</name>
</gene>
<name>A0A0A7I573_9BIFI</name>
<dbReference type="Proteomes" id="UP000030625">
    <property type="component" value="Chromosome"/>
</dbReference>
<accession>A0A0A7I573</accession>
<evidence type="ECO:0000313" key="1">
    <source>
        <dbReference type="EMBL" id="AIZ15403.1"/>
    </source>
</evidence>
<protein>
    <submittedName>
        <fullName evidence="1">Uncharacterized protein</fullName>
    </submittedName>
</protein>
<dbReference type="AlphaFoldDB" id="A0A0A7I573"/>
<reference evidence="1 2" key="1">
    <citation type="journal article" date="2015" name="Genome Announc.">
        <title>Complete and Assembled Genome Sequence of Bifidobacterium kashiwanohense PV20-2, Isolated from the Feces of an Anemic Kenyan Infant.</title>
        <authorList>
            <person name="Vazquez-Gutierrez P."/>
            <person name="Lacroix C."/>
            <person name="Chassard C."/>
            <person name="Klumpp J."/>
            <person name="Jans C."/>
            <person name="Stevens M.J."/>
        </authorList>
    </citation>
    <scope>NUCLEOTIDE SEQUENCE [LARGE SCALE GENOMIC DNA]</scope>
    <source>
        <strain evidence="1 2">PV20-2</strain>
    </source>
</reference>